<dbReference type="AlphaFoldDB" id="A0A438H299"/>
<dbReference type="GO" id="GO:0004190">
    <property type="term" value="F:aspartic-type endopeptidase activity"/>
    <property type="evidence" value="ECO:0007669"/>
    <property type="project" value="UniProtKB-KW"/>
</dbReference>
<accession>A0A438H299</accession>
<dbReference type="InterPro" id="IPR012337">
    <property type="entry name" value="RNaseH-like_sf"/>
</dbReference>
<evidence type="ECO:0000313" key="7">
    <source>
        <dbReference type="Proteomes" id="UP000288805"/>
    </source>
</evidence>
<evidence type="ECO:0000256" key="2">
    <source>
        <dbReference type="ARBA" id="ARBA00022723"/>
    </source>
</evidence>
<organism evidence="6 7">
    <name type="scientific">Vitis vinifera</name>
    <name type="common">Grape</name>
    <dbReference type="NCBI Taxonomy" id="29760"/>
    <lineage>
        <taxon>Eukaryota</taxon>
        <taxon>Viridiplantae</taxon>
        <taxon>Streptophyta</taxon>
        <taxon>Embryophyta</taxon>
        <taxon>Tracheophyta</taxon>
        <taxon>Spermatophyta</taxon>
        <taxon>Magnoliopsida</taxon>
        <taxon>eudicotyledons</taxon>
        <taxon>Gunneridae</taxon>
        <taxon>Pentapetalae</taxon>
        <taxon>rosids</taxon>
        <taxon>Vitales</taxon>
        <taxon>Vitaceae</taxon>
        <taxon>Viteae</taxon>
        <taxon>Vitis</taxon>
    </lineage>
</organism>
<dbReference type="InterPro" id="IPR057670">
    <property type="entry name" value="SH3_retrovirus"/>
</dbReference>
<dbReference type="SUPFAM" id="SSF56672">
    <property type="entry name" value="DNA/RNA polymerases"/>
    <property type="match status" value="1"/>
</dbReference>
<keyword evidence="1" id="KW-0645">Protease</keyword>
<dbReference type="GO" id="GO:0003676">
    <property type="term" value="F:nucleic acid binding"/>
    <property type="evidence" value="ECO:0007669"/>
    <property type="project" value="InterPro"/>
</dbReference>
<dbReference type="PANTHER" id="PTHR42648:SF28">
    <property type="entry name" value="TRANSPOSON-ENCODED PROTEIN WITH RIBONUCLEASE H-LIKE AND RETROVIRUS ZINC FINGER-LIKE DOMAINS"/>
    <property type="match status" value="1"/>
</dbReference>
<reference evidence="6 7" key="1">
    <citation type="journal article" date="2018" name="PLoS Genet.">
        <title>Population sequencing reveals clonal diversity and ancestral inbreeding in the grapevine cultivar Chardonnay.</title>
        <authorList>
            <person name="Roach M.J."/>
            <person name="Johnson D.L."/>
            <person name="Bohlmann J."/>
            <person name="van Vuuren H.J."/>
            <person name="Jones S.J."/>
            <person name="Pretorius I.S."/>
            <person name="Schmidt S.A."/>
            <person name="Borneman A.R."/>
        </authorList>
    </citation>
    <scope>NUCLEOTIDE SEQUENCE [LARGE SCALE GENOMIC DNA]</scope>
    <source>
        <strain evidence="7">cv. Chardonnay</strain>
        <tissue evidence="6">Leaf</tissue>
    </source>
</reference>
<dbReference type="Pfam" id="PF13976">
    <property type="entry name" value="gag_pre-integrs"/>
    <property type="match status" value="1"/>
</dbReference>
<keyword evidence="3" id="KW-0064">Aspartyl protease</keyword>
<dbReference type="EMBL" id="QGNW01000296">
    <property type="protein sequence ID" value="RVW78407.1"/>
    <property type="molecule type" value="Genomic_DNA"/>
</dbReference>
<dbReference type="InterPro" id="IPR039537">
    <property type="entry name" value="Retrotran_Ty1/copia-like"/>
</dbReference>
<protein>
    <submittedName>
        <fullName evidence="6">Retrovirus-related Pol polyprotein from transposon TNT 1-94</fullName>
    </submittedName>
</protein>
<dbReference type="InterPro" id="IPR013103">
    <property type="entry name" value="RVT_2"/>
</dbReference>
<evidence type="ECO:0000256" key="3">
    <source>
        <dbReference type="ARBA" id="ARBA00022750"/>
    </source>
</evidence>
<dbReference type="PANTHER" id="PTHR42648">
    <property type="entry name" value="TRANSPOSASE, PUTATIVE-RELATED"/>
    <property type="match status" value="1"/>
</dbReference>
<evidence type="ECO:0000256" key="1">
    <source>
        <dbReference type="ARBA" id="ARBA00022670"/>
    </source>
</evidence>
<keyword evidence="4" id="KW-0378">Hydrolase</keyword>
<dbReference type="InterPro" id="IPR001584">
    <property type="entry name" value="Integrase_cat-core"/>
</dbReference>
<evidence type="ECO:0000259" key="5">
    <source>
        <dbReference type="PROSITE" id="PS50994"/>
    </source>
</evidence>
<dbReference type="SUPFAM" id="SSF53098">
    <property type="entry name" value="Ribonuclease H-like"/>
    <property type="match status" value="1"/>
</dbReference>
<name>A0A438H299_VITVI</name>
<evidence type="ECO:0000256" key="4">
    <source>
        <dbReference type="ARBA" id="ARBA00022801"/>
    </source>
</evidence>
<dbReference type="CDD" id="cd09272">
    <property type="entry name" value="RNase_HI_RT_Ty1"/>
    <property type="match status" value="1"/>
</dbReference>
<feature type="domain" description="Integrase catalytic" evidence="5">
    <location>
        <begin position="407"/>
        <end position="509"/>
    </location>
</feature>
<dbReference type="InterPro" id="IPR036397">
    <property type="entry name" value="RNaseH_sf"/>
</dbReference>
<dbReference type="InterPro" id="IPR054722">
    <property type="entry name" value="PolX-like_BBD"/>
</dbReference>
<dbReference type="Proteomes" id="UP000288805">
    <property type="component" value="Unassembled WGS sequence"/>
</dbReference>
<dbReference type="InterPro" id="IPR025724">
    <property type="entry name" value="GAG-pre-integrase_dom"/>
</dbReference>
<dbReference type="GO" id="GO:0006508">
    <property type="term" value="P:proteolysis"/>
    <property type="evidence" value="ECO:0007669"/>
    <property type="project" value="UniProtKB-KW"/>
</dbReference>
<comment type="caution">
    <text evidence="6">The sequence shown here is derived from an EMBL/GenBank/DDBJ whole genome shotgun (WGS) entry which is preliminary data.</text>
</comment>
<proteinExistence type="predicted"/>
<dbReference type="Pfam" id="PF14223">
    <property type="entry name" value="Retrotran_gag_2"/>
    <property type="match status" value="1"/>
</dbReference>
<keyword evidence="2" id="KW-0479">Metal-binding</keyword>
<dbReference type="InterPro" id="IPR043502">
    <property type="entry name" value="DNA/RNA_pol_sf"/>
</dbReference>
<dbReference type="PROSITE" id="PS50994">
    <property type="entry name" value="INTEGRASE"/>
    <property type="match status" value="1"/>
</dbReference>
<sequence>MEIRHRVCFRNDGLGHGSTSIAEHLLGGIPESNNAKEFLVAVAKRYQTSDTAEAGHFMDELMNMRYDDMKGVREYILKMVHLQTRLKALDIPIPDKFIVHQALNTLPSSFSQIKTAYNTLNQSWGANDLITKCVAEEEKLKREKNEFAHLIALGKPNNKKKELKRLENPTSIVIRNIRISRRVGVKSRRMEMPRTQTLSAITATKRVTRGLIALSLIIDSWWLDSGATVHVATSLQGIRNLRKASEKKSKLKVGSDIGIDVEHIGVAVLELDSGFQLVLDNVFCVPSFRRNLISLSVLDKAGYSFTFENKRVDVIYDFKVIGNCVLSDGLYRLLLLSTCSYNVENNVAKRPLTKERSSLLWHKRLGHISKERVERLISSGILPRLDSDDLEICVDCVKGKLTKNKKKGATHSQNLLEIVHTDISGPYSTTLCGNKYFITFIDDFSRYDYVFFIKEKADALEMFKVFRTEVEKQLGKVIKIVRSDRGGEYYGKHGDAGHKRDLLQERCNRTLMEMKRSMMDRSNLPEYLWGEAIKTATYILNRVPNKCYFIGYPSHSKGYKFYCSTRGTRIVESQVAKFLELDVADSILSQSNERVEPMDVISLHLLVSNVNLDVGAFDYGIQQGVVAVNFPIVEISPIVDEIPPVEMRRSQRTRRPALSNDYYVFLGKGEYDIREEVDPTTYCEALSSDKANEWLIAMRDEMQSMSDNDVWELVDLPKGYKPIGCKWVFKTKRDNKGNVERYKARLVAKGYTQREGIDFTETFSPVSTKDSFRLVMVLVAHFDLELHQMDVKTTFLNGDLSEEVYMSQPEGFKENGKENMVCRLKRSIYGLKQASRQWYLKFDKIVTSFGFIENKFDQCVYMKVNRSKYIFMVLYIDDILLASSDVNLLNDTKRILSANFDMKDLGEASFVLGIEIYRDRSRNLLRLSQRAYINRVLKRFNMQTCKAGDVPVVKRDKLSNEQCPKNDLEKDVMKTIPYASAIASLMRVDNLEVVGYSNSDFGGCSDDRKSTSGYIFMLAGGAISWKSIKQSLIASLTMHAEFVACYGASSQAVWLRNLISELQVVDSIFRPIVIYCDNNAAMFYSKNNKISMGSKHMEIKYLTVQDLVKK</sequence>
<dbReference type="Gene3D" id="3.30.420.10">
    <property type="entry name" value="Ribonuclease H-like superfamily/Ribonuclease H"/>
    <property type="match status" value="1"/>
</dbReference>
<dbReference type="GO" id="GO:0015074">
    <property type="term" value="P:DNA integration"/>
    <property type="evidence" value="ECO:0007669"/>
    <property type="project" value="InterPro"/>
</dbReference>
<dbReference type="Pfam" id="PF22936">
    <property type="entry name" value="Pol_BBD"/>
    <property type="match status" value="1"/>
</dbReference>
<dbReference type="GO" id="GO:0046872">
    <property type="term" value="F:metal ion binding"/>
    <property type="evidence" value="ECO:0007669"/>
    <property type="project" value="UniProtKB-KW"/>
</dbReference>
<dbReference type="Pfam" id="PF07727">
    <property type="entry name" value="RVT_2"/>
    <property type="match status" value="1"/>
</dbReference>
<evidence type="ECO:0000313" key="6">
    <source>
        <dbReference type="EMBL" id="RVW78407.1"/>
    </source>
</evidence>
<gene>
    <name evidence="6" type="primary">POLX_3588</name>
    <name evidence="6" type="ORF">CK203_051462</name>
</gene>
<dbReference type="Pfam" id="PF25597">
    <property type="entry name" value="SH3_retrovirus"/>
    <property type="match status" value="1"/>
</dbReference>